<dbReference type="EMBL" id="FLQW01004522">
    <property type="protein sequence ID" value="SBS96988.1"/>
    <property type="molecule type" value="Genomic_DNA"/>
</dbReference>
<dbReference type="InterPro" id="IPR008780">
    <property type="entry name" value="Plasmodium_Vir"/>
</dbReference>
<protein>
    <submittedName>
        <fullName evidence="3">PIR Superfamily Protein</fullName>
    </submittedName>
</protein>
<keyword evidence="2" id="KW-0472">Membrane</keyword>
<dbReference type="Proteomes" id="UP000078597">
    <property type="component" value="Unassembled WGS sequence"/>
</dbReference>
<evidence type="ECO:0000256" key="2">
    <source>
        <dbReference type="SAM" id="Phobius"/>
    </source>
</evidence>
<feature type="region of interest" description="Disordered" evidence="1">
    <location>
        <begin position="323"/>
        <end position="342"/>
    </location>
</feature>
<dbReference type="AlphaFoldDB" id="A0A1A8WZZ3"/>
<dbReference type="Pfam" id="PF05795">
    <property type="entry name" value="Plasmodium_Vir"/>
    <property type="match status" value="1"/>
</dbReference>
<reference evidence="4" key="1">
    <citation type="submission" date="2016-05" db="EMBL/GenBank/DDBJ databases">
        <authorList>
            <person name="Naeem Raeece"/>
        </authorList>
    </citation>
    <scope>NUCLEOTIDE SEQUENCE [LARGE SCALE GENOMIC DNA]</scope>
</reference>
<organism evidence="3 4">
    <name type="scientific">Plasmodium malariae</name>
    <dbReference type="NCBI Taxonomy" id="5858"/>
    <lineage>
        <taxon>Eukaryota</taxon>
        <taxon>Sar</taxon>
        <taxon>Alveolata</taxon>
        <taxon>Apicomplexa</taxon>
        <taxon>Aconoidasida</taxon>
        <taxon>Haemosporida</taxon>
        <taxon>Plasmodiidae</taxon>
        <taxon>Plasmodium</taxon>
        <taxon>Plasmodium (Plasmodium)</taxon>
    </lineage>
</organism>
<accession>A0A1A8WZZ3</accession>
<dbReference type="VEuPathDB" id="PlasmoDB:PmUG01_00066200"/>
<evidence type="ECO:0000313" key="4">
    <source>
        <dbReference type="Proteomes" id="UP000078597"/>
    </source>
</evidence>
<keyword evidence="2" id="KW-1133">Transmembrane helix</keyword>
<sequence length="491" mass="57161">MENLTEQELNQILEGSPSSNIYNELNKQANEGSYDEYCKSFKELNNDGKEGSYDLCNQIARNAENLSRRRNEGKYIYNCLHYTYWFYYKIKTIFESKLKNGEYKSHMETFLNKKNSINAAYYVYSCQDVLQGDILQELNKKVEEKYLFDYFENYDTIKTHASFQRVTFDKYKKYLSYISKLYEIHKNNNECCKNPFWSDCEDYFKCNSEFDPKALLKSLEDKGNKKCDILKQLEKPSTRVSPNMSDGSQKGFIDSNYFFRCTYITDDNPEINNLEGGKLKCNVLPASHKSLSMENTPFAQPPPNHVTFTTGGGARTLEDTKLQSQNLGSSENSEQQRHSPSPKILTLRVPQSIRGKTDCPIPGFVKDVLGNCREPSVRETGTIGLKLNTYHPEKTRAYISFDNNSIYSSIFKNNVFRVGIAFTLIVGIFSTIFIYYKFTPFGRSFRKKVSRKKRINDYYDDPHMRHFIIRAPKSVKRKVGDKGLRFSYYSR</sequence>
<proteinExistence type="predicted"/>
<evidence type="ECO:0000313" key="3">
    <source>
        <dbReference type="EMBL" id="SBS96988.1"/>
    </source>
</evidence>
<evidence type="ECO:0000256" key="1">
    <source>
        <dbReference type="SAM" id="MobiDB-lite"/>
    </source>
</evidence>
<gene>
    <name evidence="3" type="ORF">PMALA_058500</name>
</gene>
<name>A0A1A8WZZ3_PLAMA</name>
<feature type="compositionally biased region" description="Polar residues" evidence="1">
    <location>
        <begin position="323"/>
        <end position="333"/>
    </location>
</feature>
<feature type="transmembrane region" description="Helical" evidence="2">
    <location>
        <begin position="415"/>
        <end position="438"/>
    </location>
</feature>
<keyword evidence="2" id="KW-0812">Transmembrane</keyword>